<accession>A0A1H9P421</accession>
<dbReference type="OrthoDB" id="2973066at2"/>
<dbReference type="Proteomes" id="UP000198571">
    <property type="component" value="Unassembled WGS sequence"/>
</dbReference>
<keyword evidence="2" id="KW-1185">Reference proteome</keyword>
<sequence length="69" mass="8019">MSRDKLIDVLEDRKMTEIIELIEDAEKGQLEQLELAPSLGLLRDEELNEQVINYLKSEGVEIIYVNEED</sequence>
<gene>
    <name evidence="1" type="ORF">SAMN05518684_101127</name>
</gene>
<name>A0A1H9P421_9BACI</name>
<dbReference type="STRING" id="1601833.SAMN05518684_101127"/>
<dbReference type="EMBL" id="FOGT01000001">
    <property type="protein sequence ID" value="SER42655.1"/>
    <property type="molecule type" value="Genomic_DNA"/>
</dbReference>
<reference evidence="2" key="1">
    <citation type="submission" date="2016-10" db="EMBL/GenBank/DDBJ databases">
        <authorList>
            <person name="Varghese N."/>
            <person name="Submissions S."/>
        </authorList>
    </citation>
    <scope>NUCLEOTIDE SEQUENCE [LARGE SCALE GENOMIC DNA]</scope>
    <source>
        <strain evidence="2">S9</strain>
    </source>
</reference>
<organism evidence="1 2">
    <name type="scientific">Salipaludibacillus aurantiacus</name>
    <dbReference type="NCBI Taxonomy" id="1601833"/>
    <lineage>
        <taxon>Bacteria</taxon>
        <taxon>Bacillati</taxon>
        <taxon>Bacillota</taxon>
        <taxon>Bacilli</taxon>
        <taxon>Bacillales</taxon>
        <taxon>Bacillaceae</taxon>
    </lineage>
</organism>
<evidence type="ECO:0000313" key="1">
    <source>
        <dbReference type="EMBL" id="SER42655.1"/>
    </source>
</evidence>
<evidence type="ECO:0000313" key="2">
    <source>
        <dbReference type="Proteomes" id="UP000198571"/>
    </source>
</evidence>
<dbReference type="AlphaFoldDB" id="A0A1H9P421"/>
<proteinExistence type="predicted"/>
<protein>
    <submittedName>
        <fullName evidence="1">Uncharacterized protein</fullName>
    </submittedName>
</protein>
<dbReference type="RefSeq" id="WP_093047073.1">
    <property type="nucleotide sequence ID" value="NZ_FOGT01000001.1"/>
</dbReference>